<dbReference type="AlphaFoldDB" id="A0A0K1ZSI2"/>
<dbReference type="PATRIC" id="fig|305.107.peg.2657"/>
<dbReference type="GO" id="GO:0050660">
    <property type="term" value="F:flavin adenine dinucleotide binding"/>
    <property type="evidence" value="ECO:0007669"/>
    <property type="project" value="InterPro"/>
</dbReference>
<reference evidence="15" key="1">
    <citation type="submission" date="2015-10" db="EMBL/GenBank/DDBJ databases">
        <authorList>
            <person name="Gilbert D.G."/>
        </authorList>
    </citation>
    <scope>NUCLEOTIDE SEQUENCE</scope>
    <source>
        <strain evidence="15">Phyl III-seqv23</strain>
    </source>
</reference>
<dbReference type="InterPro" id="IPR005170">
    <property type="entry name" value="Transptr-assoc_dom"/>
</dbReference>
<evidence type="ECO:0000256" key="2">
    <source>
        <dbReference type="ARBA" id="ARBA00006337"/>
    </source>
</evidence>
<dbReference type="SUPFAM" id="SSF54631">
    <property type="entry name" value="CBS-domain pair"/>
    <property type="match status" value="1"/>
</dbReference>
<evidence type="ECO:0000313" key="15">
    <source>
        <dbReference type="EMBL" id="CUV42066.1"/>
    </source>
</evidence>
<evidence type="ECO:0000313" key="13">
    <source>
        <dbReference type="EMBL" id="CUV25369.1"/>
    </source>
</evidence>
<evidence type="ECO:0000313" key="11">
    <source>
        <dbReference type="EMBL" id="AYA49309.1"/>
    </source>
</evidence>
<keyword evidence="5" id="KW-0677">Repeat</keyword>
<dbReference type="EMBL" id="LN899826">
    <property type="protein sequence ID" value="CUV42066.1"/>
    <property type="molecule type" value="Genomic_DNA"/>
</dbReference>
<feature type="transmembrane region" description="Helical" evidence="9">
    <location>
        <begin position="213"/>
        <end position="231"/>
    </location>
</feature>
<evidence type="ECO:0000256" key="7">
    <source>
        <dbReference type="ARBA" id="ARBA00023122"/>
    </source>
</evidence>
<keyword evidence="6 9" id="KW-1133">Transmembrane helix</keyword>
<dbReference type="EMBL" id="CP085044">
    <property type="protein sequence ID" value="UZF17145.1"/>
    <property type="molecule type" value="Genomic_DNA"/>
</dbReference>
<evidence type="ECO:0000313" key="19">
    <source>
        <dbReference type="Proteomes" id="UP000262427"/>
    </source>
</evidence>
<keyword evidence="8 9" id="KW-0472">Membrane</keyword>
<proteinExistence type="inferred from homology"/>
<evidence type="ECO:0000256" key="3">
    <source>
        <dbReference type="ARBA" id="ARBA00022475"/>
    </source>
</evidence>
<feature type="transmembrane region" description="Helical" evidence="9">
    <location>
        <begin position="125"/>
        <end position="148"/>
    </location>
</feature>
<evidence type="ECO:0000313" key="12">
    <source>
        <dbReference type="EMBL" id="CUV21024.1"/>
    </source>
</evidence>
<protein>
    <submittedName>
        <fullName evidence="11">Magnesium/cobalt transporter CorC</fullName>
    </submittedName>
    <submittedName>
        <fullName evidence="15">Putative membrane protein fused with conserved domain</fullName>
    </submittedName>
    <submittedName>
        <fullName evidence="18">TerC family protein</fullName>
    </submittedName>
</protein>
<feature type="transmembrane region" description="Helical" evidence="9">
    <location>
        <begin position="12"/>
        <end position="36"/>
    </location>
</feature>
<feature type="transmembrane region" description="Helical" evidence="9">
    <location>
        <begin position="75"/>
        <end position="99"/>
    </location>
</feature>
<keyword evidence="3" id="KW-1003">Cell membrane</keyword>
<name>A0A0K1ZSI2_RALSL</name>
<keyword evidence="7" id="KW-0129">CBS domain</keyword>
<keyword evidence="4 9" id="KW-0812">Transmembrane</keyword>
<dbReference type="SMART" id="SM01091">
    <property type="entry name" value="CorC_HlyC"/>
    <property type="match status" value="1"/>
</dbReference>
<reference evidence="19" key="3">
    <citation type="submission" date="2018-01" db="EMBL/GenBank/DDBJ databases">
        <title>Raltonia solanacearum P824 infects blueberry.</title>
        <authorList>
            <person name="Bocsanczy A.M."/>
            <person name="Norman D.J."/>
        </authorList>
    </citation>
    <scope>NUCLEOTIDE SEQUENCE [LARGE SCALE GENOMIC DNA]</scope>
    <source>
        <strain evidence="19">P824</strain>
    </source>
</reference>
<dbReference type="Gene3D" id="3.30.465.10">
    <property type="match status" value="1"/>
</dbReference>
<evidence type="ECO:0000313" key="14">
    <source>
        <dbReference type="EMBL" id="CUV32470.1"/>
    </source>
</evidence>
<keyword evidence="18" id="KW-0614">Plasmid</keyword>
<dbReference type="InterPro" id="IPR046342">
    <property type="entry name" value="CBS_dom_sf"/>
</dbReference>
<sequence length="526" mass="57686">MSWLADPSIWIGLVTLVVLEIVLGIDNLVFIAILVNKLPPALRDRARMIGLGLALVMRMVLLSMMSWLITLTKPLLTLGPVALSGRSIILLLGGFFLLFKATSELHERLDGQPQDDSHGAGQGKFWNVIAQVVVLDAVFSLDSVITAVGMVNDLPVMMAAVAVAMGAMLFASRPLTDFVNAHRTVVVLCLSFLLMIGFSLVAEGLGFHIPKGYLYAAIGFSILIEFFNQVAQRNSDRYERRRPLRERTADTVLSLLGERRADHGTGEAEAAASHAPGLPTPETVFRPEERSMVSGVLGLAERSVRSIMTPRHDISWVDLEGDIAHTRQLLLAVPHNQFPVCRGGLDDLVGVARAKDLMGDLDTRGAIDVERSVKPALKVSDGIGILRLMDQLKRSRGRMMVVTDPLNVVQGVVTPIDVLEAIAGEFPDEDERPGVVALREGCWEVAGEADLRQLEDVLHVDWLLDEGGGATSLGGYLFRQWDRLPEVSDALVRHDLRFVILEVGSRRIMRVRIERMEDVTAPEAEA</sequence>
<evidence type="ECO:0000313" key="17">
    <source>
        <dbReference type="EMBL" id="CUV61803.1"/>
    </source>
</evidence>
<dbReference type="Gene3D" id="3.10.580.10">
    <property type="entry name" value="CBS-domain"/>
    <property type="match status" value="1"/>
</dbReference>
<dbReference type="GO" id="GO:0005886">
    <property type="term" value="C:plasma membrane"/>
    <property type="evidence" value="ECO:0007669"/>
    <property type="project" value="UniProtKB-SubCell"/>
</dbReference>
<evidence type="ECO:0000313" key="20">
    <source>
        <dbReference type="Proteomes" id="UP001164049"/>
    </source>
</evidence>
<dbReference type="EMBL" id="LN899821">
    <property type="protein sequence ID" value="CUV21024.1"/>
    <property type="molecule type" value="Genomic_DNA"/>
</dbReference>
<feature type="transmembrane region" description="Helical" evidence="9">
    <location>
        <begin position="184"/>
        <end position="207"/>
    </location>
</feature>
<dbReference type="EMBL" id="LN899825">
    <property type="protein sequence ID" value="CUV32470.1"/>
    <property type="molecule type" value="Genomic_DNA"/>
</dbReference>
<evidence type="ECO:0000256" key="8">
    <source>
        <dbReference type="ARBA" id="ARBA00023136"/>
    </source>
</evidence>
<dbReference type="InterPro" id="IPR044751">
    <property type="entry name" value="Ion_transp-like_CBS"/>
</dbReference>
<evidence type="ECO:0000256" key="6">
    <source>
        <dbReference type="ARBA" id="ARBA00022989"/>
    </source>
</evidence>
<feature type="transmembrane region" description="Helical" evidence="9">
    <location>
        <begin position="48"/>
        <end position="69"/>
    </location>
</feature>
<dbReference type="PANTHER" id="PTHR22777:SF15">
    <property type="entry name" value="UPF0053 INNER MEMBRANE PROTEIN YOAE"/>
    <property type="match status" value="1"/>
</dbReference>
<comment type="subcellular location">
    <subcellularLocation>
        <location evidence="1">Cell membrane</location>
        <topology evidence="1">Multi-pass membrane protein</topology>
    </subcellularLocation>
</comment>
<evidence type="ECO:0000313" key="18">
    <source>
        <dbReference type="EMBL" id="UZF17145.1"/>
    </source>
</evidence>
<organism evidence="15">
    <name type="scientific">Ralstonia solanacearum</name>
    <name type="common">Pseudomonas solanacearum</name>
    <dbReference type="NCBI Taxonomy" id="305"/>
    <lineage>
        <taxon>Bacteria</taxon>
        <taxon>Pseudomonadati</taxon>
        <taxon>Pseudomonadota</taxon>
        <taxon>Betaproteobacteria</taxon>
        <taxon>Burkholderiales</taxon>
        <taxon>Burkholderiaceae</taxon>
        <taxon>Ralstonia</taxon>
        <taxon>Ralstonia solanacearum species complex</taxon>
    </lineage>
</organism>
<evidence type="ECO:0000256" key="4">
    <source>
        <dbReference type="ARBA" id="ARBA00022692"/>
    </source>
</evidence>
<dbReference type="EMBL" id="LN899820">
    <property type="protein sequence ID" value="CUV56454.1"/>
    <property type="molecule type" value="Genomic_DNA"/>
</dbReference>
<evidence type="ECO:0000256" key="9">
    <source>
        <dbReference type="SAM" id="Phobius"/>
    </source>
</evidence>
<dbReference type="EMBL" id="CP025742">
    <property type="protein sequence ID" value="AYA49309.1"/>
    <property type="molecule type" value="Genomic_DNA"/>
</dbReference>
<evidence type="ECO:0000259" key="10">
    <source>
        <dbReference type="SMART" id="SM01091"/>
    </source>
</evidence>
<dbReference type="Proteomes" id="UP000262427">
    <property type="component" value="Chromosome MP"/>
</dbReference>
<feature type="domain" description="Transporter-associated" evidence="10">
    <location>
        <begin position="436"/>
        <end position="517"/>
    </location>
</feature>
<dbReference type="EMBL" id="LN899823">
    <property type="protein sequence ID" value="CUV25369.1"/>
    <property type="molecule type" value="Genomic_DNA"/>
</dbReference>
<dbReference type="EMBL" id="LN899822">
    <property type="protein sequence ID" value="CUV61803.1"/>
    <property type="molecule type" value="Genomic_DNA"/>
</dbReference>
<comment type="similarity">
    <text evidence="2">Belongs to the UPF0053 family.</text>
</comment>
<gene>
    <name evidence="15" type="primary">yoaE</name>
    <name evidence="18" type="ORF">LH706_24565</name>
    <name evidence="12" type="ORF">PSS4_v1_2000005</name>
    <name evidence="17" type="ORF">RD1301_v1_1810008</name>
    <name evidence="11" type="ORF">RSP824_23380</name>
    <name evidence="13" type="ORF">RUN1744_v1_940036</name>
    <name evidence="16" type="ORF">RUN215_v1_800009</name>
    <name evidence="14" type="ORF">TD1301_v1_50009</name>
    <name evidence="15" type="ORF">TF3108_v1_990035</name>
</gene>
<reference evidence="18" key="4">
    <citation type="submission" date="2021-10" db="EMBL/GenBank/DDBJ databases">
        <title>Complete genome sequences of five Ralstonia solancearum strains isolated from sunflower.</title>
        <authorList>
            <person name="She X."/>
            <person name="He Z."/>
        </authorList>
    </citation>
    <scope>NUCLEOTIDE SEQUENCE</scope>
    <source>
        <strain evidence="18">RS638</strain>
        <plasmid evidence="18">p1</plasmid>
    </source>
</reference>
<geneLocation type="plasmid" evidence="18 20">
    <name>p1</name>
</geneLocation>
<dbReference type="PANTHER" id="PTHR22777">
    <property type="entry name" value="HEMOLYSIN-RELATED"/>
    <property type="match status" value="1"/>
</dbReference>
<accession>A0A0K1ZSI2</accession>
<evidence type="ECO:0000256" key="1">
    <source>
        <dbReference type="ARBA" id="ARBA00004651"/>
    </source>
</evidence>
<dbReference type="InterPro" id="IPR005496">
    <property type="entry name" value="Integral_membrane_TerC"/>
</dbReference>
<reference evidence="11" key="2">
    <citation type="submission" date="2018-01" db="EMBL/GenBank/DDBJ databases">
        <title>Ralstonia pseudosolanacearum P824 infects blueberry.</title>
        <authorList>
            <person name="Bocsanczy A.M."/>
            <person name="Norman D.J."/>
        </authorList>
    </citation>
    <scope>NUCLEOTIDE SEQUENCE</scope>
    <source>
        <strain evidence="11">P824</strain>
    </source>
</reference>
<dbReference type="Pfam" id="PF03471">
    <property type="entry name" value="CorC_HlyC"/>
    <property type="match status" value="1"/>
</dbReference>
<dbReference type="InterPro" id="IPR016169">
    <property type="entry name" value="FAD-bd_PCMH_sub2"/>
</dbReference>
<evidence type="ECO:0000313" key="16">
    <source>
        <dbReference type="EMBL" id="CUV56454.1"/>
    </source>
</evidence>
<dbReference type="InterPro" id="IPR036318">
    <property type="entry name" value="FAD-bd_PCMH-like_sf"/>
</dbReference>
<evidence type="ECO:0000256" key="5">
    <source>
        <dbReference type="ARBA" id="ARBA00022737"/>
    </source>
</evidence>
<feature type="transmembrane region" description="Helical" evidence="9">
    <location>
        <begin position="154"/>
        <end position="172"/>
    </location>
</feature>
<dbReference type="Pfam" id="PF03741">
    <property type="entry name" value="TerC"/>
    <property type="match status" value="1"/>
</dbReference>
<dbReference type="SUPFAM" id="SSF56176">
    <property type="entry name" value="FAD-binding/transporter-associated domain-like"/>
    <property type="match status" value="1"/>
</dbReference>
<dbReference type="CDD" id="cd04590">
    <property type="entry name" value="CBS_pair_CorC_HlyC_assoc"/>
    <property type="match status" value="1"/>
</dbReference>